<evidence type="ECO:0000313" key="1">
    <source>
        <dbReference type="EMBL" id="GEO18462.1"/>
    </source>
</evidence>
<reference evidence="1 2" key="1">
    <citation type="submission" date="2019-07" db="EMBL/GenBank/DDBJ databases">
        <title>Whole genome shotgun sequence of Microvirga aerophila NBRC 106136.</title>
        <authorList>
            <person name="Hosoyama A."/>
            <person name="Uohara A."/>
            <person name="Ohji S."/>
            <person name="Ichikawa N."/>
        </authorList>
    </citation>
    <scope>NUCLEOTIDE SEQUENCE [LARGE SCALE GENOMIC DNA]</scope>
    <source>
        <strain evidence="1 2">NBRC 106136</strain>
    </source>
</reference>
<protein>
    <submittedName>
        <fullName evidence="1">Uncharacterized protein</fullName>
    </submittedName>
</protein>
<dbReference type="AlphaFoldDB" id="A0A512C2M6"/>
<sequence length="223" mass="25175">MLDARNRAGQTVVAIMADDLAAHGPQVVTILRERDPIAYARLVSDLVAFKPLLRSHASPDKPAPATREPTTRERLAEQLLDAVAADFAQHGLQAVAKLRATNPSAYARFVGECVQFRMLTPERAPRKNPGKPRREPRQVRVNNLLKAAYDGPIDVNNPKLPERWVNRWVEEELALKEQGLTSFDLTPEELRVRWPKRLAAWFEKQVRGKVRAKPSPGKTTRKE</sequence>
<dbReference type="Proteomes" id="UP000321085">
    <property type="component" value="Unassembled WGS sequence"/>
</dbReference>
<accession>A0A512C2M6</accession>
<evidence type="ECO:0000313" key="2">
    <source>
        <dbReference type="Proteomes" id="UP000321085"/>
    </source>
</evidence>
<comment type="caution">
    <text evidence="1">The sequence shown here is derived from an EMBL/GenBank/DDBJ whole genome shotgun (WGS) entry which is preliminary data.</text>
</comment>
<name>A0A512C2M6_9HYPH</name>
<dbReference type="EMBL" id="BJYU01000196">
    <property type="protein sequence ID" value="GEO18462.1"/>
    <property type="molecule type" value="Genomic_DNA"/>
</dbReference>
<keyword evidence="2" id="KW-1185">Reference proteome</keyword>
<organism evidence="1 2">
    <name type="scientific">Microvirga aerophila</name>
    <dbReference type="NCBI Taxonomy" id="670291"/>
    <lineage>
        <taxon>Bacteria</taxon>
        <taxon>Pseudomonadati</taxon>
        <taxon>Pseudomonadota</taxon>
        <taxon>Alphaproteobacteria</taxon>
        <taxon>Hyphomicrobiales</taxon>
        <taxon>Methylobacteriaceae</taxon>
        <taxon>Microvirga</taxon>
    </lineage>
</organism>
<dbReference type="RefSeq" id="WP_147023026.1">
    <property type="nucleotide sequence ID" value="NZ_BJYU01000196.1"/>
</dbReference>
<proteinExistence type="predicted"/>
<gene>
    <name evidence="1" type="ORF">MAE02_61580</name>
</gene>